<organism evidence="2 3">
    <name type="scientific">Pleurodeles waltl</name>
    <name type="common">Iberian ribbed newt</name>
    <dbReference type="NCBI Taxonomy" id="8319"/>
    <lineage>
        <taxon>Eukaryota</taxon>
        <taxon>Metazoa</taxon>
        <taxon>Chordata</taxon>
        <taxon>Craniata</taxon>
        <taxon>Vertebrata</taxon>
        <taxon>Euteleostomi</taxon>
        <taxon>Amphibia</taxon>
        <taxon>Batrachia</taxon>
        <taxon>Caudata</taxon>
        <taxon>Salamandroidea</taxon>
        <taxon>Salamandridae</taxon>
        <taxon>Pleurodelinae</taxon>
        <taxon>Pleurodeles</taxon>
    </lineage>
</organism>
<keyword evidence="3" id="KW-1185">Reference proteome</keyword>
<name>A0AAV7MSQ8_PLEWA</name>
<feature type="region of interest" description="Disordered" evidence="1">
    <location>
        <begin position="1"/>
        <end position="23"/>
    </location>
</feature>
<protein>
    <submittedName>
        <fullName evidence="2">Uncharacterized protein</fullName>
    </submittedName>
</protein>
<gene>
    <name evidence="2" type="ORF">NDU88_003537</name>
</gene>
<evidence type="ECO:0000313" key="2">
    <source>
        <dbReference type="EMBL" id="KAJ1106134.1"/>
    </source>
</evidence>
<accession>A0AAV7MSQ8</accession>
<dbReference type="Proteomes" id="UP001066276">
    <property type="component" value="Chromosome 9"/>
</dbReference>
<feature type="compositionally biased region" description="Basic and acidic residues" evidence="1">
    <location>
        <begin position="12"/>
        <end position="23"/>
    </location>
</feature>
<evidence type="ECO:0000256" key="1">
    <source>
        <dbReference type="SAM" id="MobiDB-lite"/>
    </source>
</evidence>
<comment type="caution">
    <text evidence="2">The sequence shown here is derived from an EMBL/GenBank/DDBJ whole genome shotgun (WGS) entry which is preliminary data.</text>
</comment>
<evidence type="ECO:0000313" key="3">
    <source>
        <dbReference type="Proteomes" id="UP001066276"/>
    </source>
</evidence>
<proteinExistence type="predicted"/>
<dbReference type="AlphaFoldDB" id="A0AAV7MSQ8"/>
<sequence>MTSTGIRFGPKTAEKPSDDRWEAVREGRGGPPLFFAVGSGRVALAVSMPNKLDRFYGGGALRCRSTWPGCVLCVLRVQLCPGVRTAEGARP</sequence>
<reference evidence="2" key="1">
    <citation type="journal article" date="2022" name="bioRxiv">
        <title>Sequencing and chromosome-scale assembly of the giantPleurodeles waltlgenome.</title>
        <authorList>
            <person name="Brown T."/>
            <person name="Elewa A."/>
            <person name="Iarovenko S."/>
            <person name="Subramanian E."/>
            <person name="Araus A.J."/>
            <person name="Petzold A."/>
            <person name="Susuki M."/>
            <person name="Suzuki K.-i.T."/>
            <person name="Hayashi T."/>
            <person name="Toyoda A."/>
            <person name="Oliveira C."/>
            <person name="Osipova E."/>
            <person name="Leigh N.D."/>
            <person name="Simon A."/>
            <person name="Yun M.H."/>
        </authorList>
    </citation>
    <scope>NUCLEOTIDE SEQUENCE</scope>
    <source>
        <strain evidence="2">20211129_DDA</strain>
        <tissue evidence="2">Liver</tissue>
    </source>
</reference>
<dbReference type="EMBL" id="JANPWB010000013">
    <property type="protein sequence ID" value="KAJ1106134.1"/>
    <property type="molecule type" value="Genomic_DNA"/>
</dbReference>